<dbReference type="SMART" id="SM00220">
    <property type="entry name" value="S_TKc"/>
    <property type="match status" value="1"/>
</dbReference>
<reference evidence="3" key="2">
    <citation type="submission" date="2015-01" db="EMBL/GenBank/DDBJ databases">
        <title>Evolutionary Origins and Diversification of the Mycorrhizal Mutualists.</title>
        <authorList>
            <consortium name="DOE Joint Genome Institute"/>
            <consortium name="Mycorrhizal Genomics Consortium"/>
            <person name="Kohler A."/>
            <person name="Kuo A."/>
            <person name="Nagy L.G."/>
            <person name="Floudas D."/>
            <person name="Copeland A."/>
            <person name="Barry K.W."/>
            <person name="Cichocki N."/>
            <person name="Veneault-Fourrey C."/>
            <person name="LaButti K."/>
            <person name="Lindquist E.A."/>
            <person name="Lipzen A."/>
            <person name="Lundell T."/>
            <person name="Morin E."/>
            <person name="Murat C."/>
            <person name="Riley R."/>
            <person name="Ohm R."/>
            <person name="Sun H."/>
            <person name="Tunlid A."/>
            <person name="Henrissat B."/>
            <person name="Grigoriev I.V."/>
            <person name="Hibbett D.S."/>
            <person name="Martin F."/>
        </authorList>
    </citation>
    <scope>NUCLEOTIDE SEQUENCE [LARGE SCALE GENOMIC DNA]</scope>
    <source>
        <strain evidence="3">F 1598</strain>
    </source>
</reference>
<dbReference type="InterPro" id="IPR011009">
    <property type="entry name" value="Kinase-like_dom_sf"/>
</dbReference>
<dbReference type="InterPro" id="IPR000719">
    <property type="entry name" value="Prot_kinase_dom"/>
</dbReference>
<dbReference type="PANTHER" id="PTHR24362">
    <property type="entry name" value="SERINE/THREONINE-PROTEIN KINASE NEK"/>
    <property type="match status" value="1"/>
</dbReference>
<dbReference type="PANTHER" id="PTHR24362:SF309">
    <property type="entry name" value="PROTEIN KINASE DOMAIN-CONTAINING PROTEIN"/>
    <property type="match status" value="1"/>
</dbReference>
<dbReference type="HOGENOM" id="CLU_044121_2_1_1"/>
<dbReference type="InParanoid" id="A0A0C3G9E4"/>
<dbReference type="AlphaFoldDB" id="A0A0C3G9E4"/>
<dbReference type="STRING" id="765440.A0A0C3G9E4"/>
<feature type="domain" description="Protein kinase" evidence="1">
    <location>
        <begin position="53"/>
        <end position="352"/>
    </location>
</feature>
<reference evidence="2 3" key="1">
    <citation type="submission" date="2014-04" db="EMBL/GenBank/DDBJ databases">
        <authorList>
            <consortium name="DOE Joint Genome Institute"/>
            <person name="Kuo A."/>
            <person name="Tarkka M."/>
            <person name="Buscot F."/>
            <person name="Kohler A."/>
            <person name="Nagy L.G."/>
            <person name="Floudas D."/>
            <person name="Copeland A."/>
            <person name="Barry K.W."/>
            <person name="Cichocki N."/>
            <person name="Veneault-Fourrey C."/>
            <person name="LaButti K."/>
            <person name="Lindquist E.A."/>
            <person name="Lipzen A."/>
            <person name="Lundell T."/>
            <person name="Morin E."/>
            <person name="Murat C."/>
            <person name="Sun H."/>
            <person name="Tunlid A."/>
            <person name="Henrissat B."/>
            <person name="Grigoriev I.V."/>
            <person name="Hibbett D.S."/>
            <person name="Martin F."/>
            <person name="Nordberg H.P."/>
            <person name="Cantor M.N."/>
            <person name="Hua S.X."/>
        </authorList>
    </citation>
    <scope>NUCLEOTIDE SEQUENCE [LARGE SCALE GENOMIC DNA]</scope>
    <source>
        <strain evidence="2 3">F 1598</strain>
    </source>
</reference>
<name>A0A0C3G9E4_PILCF</name>
<evidence type="ECO:0000259" key="1">
    <source>
        <dbReference type="PROSITE" id="PS50011"/>
    </source>
</evidence>
<gene>
    <name evidence="2" type="ORF">PILCRDRAFT_62680</name>
</gene>
<evidence type="ECO:0000313" key="3">
    <source>
        <dbReference type="Proteomes" id="UP000054166"/>
    </source>
</evidence>
<accession>A0A0C3G9E4</accession>
<dbReference type="Gene3D" id="1.10.510.10">
    <property type="entry name" value="Transferase(Phosphotransferase) domain 1"/>
    <property type="match status" value="1"/>
</dbReference>
<sequence length="352" mass="41363">MTDLQSDHSYHPELRLDEHFWVDQQPFLLSRGYRLRPRYDPAWVPSWKQLIDRNLAEDSCRVSKTNVLDAIRIRDGIKVVLKRVPATTDEIGITLHLSSAHMRSDPRNRTVHILDVIPIRYNDEEHVFLVMPYLRKFDSPPFHCRSEFVESLRQLLLGLEFMHEQNFSHGDVGLLNLMMDETRVVPKRSHFARPWSHDGTEYNLTWHHRCRVSPIDYYYIDFGLSGWYPYGHDSALAMGVCGQVKTVPELSDTIPYNPFKVDIYQMGYTILELHFDLQYNYQEYRDLQMFQPLGEAMMSATPSDRPTASSALAQFESIASSIKRRKLRTRIWRKSDTLLQRFLRYIIGVPVI</sequence>
<proteinExistence type="predicted"/>
<keyword evidence="3" id="KW-1185">Reference proteome</keyword>
<evidence type="ECO:0000313" key="2">
    <source>
        <dbReference type="EMBL" id="KIM88369.1"/>
    </source>
</evidence>
<dbReference type="OrthoDB" id="5987198at2759"/>
<dbReference type="GO" id="GO:0004672">
    <property type="term" value="F:protein kinase activity"/>
    <property type="evidence" value="ECO:0007669"/>
    <property type="project" value="InterPro"/>
</dbReference>
<dbReference type="GO" id="GO:0005524">
    <property type="term" value="F:ATP binding"/>
    <property type="evidence" value="ECO:0007669"/>
    <property type="project" value="InterPro"/>
</dbReference>
<dbReference type="SUPFAM" id="SSF56112">
    <property type="entry name" value="Protein kinase-like (PK-like)"/>
    <property type="match status" value="1"/>
</dbReference>
<organism evidence="2 3">
    <name type="scientific">Piloderma croceum (strain F 1598)</name>
    <dbReference type="NCBI Taxonomy" id="765440"/>
    <lineage>
        <taxon>Eukaryota</taxon>
        <taxon>Fungi</taxon>
        <taxon>Dikarya</taxon>
        <taxon>Basidiomycota</taxon>
        <taxon>Agaricomycotina</taxon>
        <taxon>Agaricomycetes</taxon>
        <taxon>Agaricomycetidae</taxon>
        <taxon>Atheliales</taxon>
        <taxon>Atheliaceae</taxon>
        <taxon>Piloderma</taxon>
    </lineage>
</organism>
<dbReference type="Proteomes" id="UP000054166">
    <property type="component" value="Unassembled WGS sequence"/>
</dbReference>
<dbReference type="EMBL" id="KN832977">
    <property type="protein sequence ID" value="KIM88369.1"/>
    <property type="molecule type" value="Genomic_DNA"/>
</dbReference>
<dbReference type="PROSITE" id="PS50011">
    <property type="entry name" value="PROTEIN_KINASE_DOM"/>
    <property type="match status" value="1"/>
</dbReference>
<protein>
    <recommendedName>
        <fullName evidence="1">Protein kinase domain-containing protein</fullName>
    </recommendedName>
</protein>